<dbReference type="PANTHER" id="PTHR15323:SF6">
    <property type="entry name" value="CELL DIVISION CYCLE PROTEIN 123 HOMOLOG"/>
    <property type="match status" value="1"/>
</dbReference>
<dbReference type="EMBL" id="GL349439">
    <property type="protein sequence ID" value="KNC55677.1"/>
    <property type="molecule type" value="Genomic_DNA"/>
</dbReference>
<organism evidence="2 3">
    <name type="scientific">Thecamonas trahens ATCC 50062</name>
    <dbReference type="NCBI Taxonomy" id="461836"/>
    <lineage>
        <taxon>Eukaryota</taxon>
        <taxon>Apusozoa</taxon>
        <taxon>Apusomonadida</taxon>
        <taxon>Apusomonadidae</taxon>
        <taxon>Thecamonas</taxon>
    </lineage>
</organism>
<dbReference type="STRING" id="461836.A0A0L0DU06"/>
<dbReference type="AlphaFoldDB" id="A0A0L0DU06"/>
<reference evidence="2 3" key="1">
    <citation type="submission" date="2010-05" db="EMBL/GenBank/DDBJ databases">
        <title>The Genome Sequence of Thecamonas trahens ATCC 50062.</title>
        <authorList>
            <consortium name="The Broad Institute Genome Sequencing Platform"/>
            <person name="Russ C."/>
            <person name="Cuomo C."/>
            <person name="Shea T."/>
            <person name="Young S.K."/>
            <person name="Zeng Q."/>
            <person name="Koehrsen M."/>
            <person name="Haas B."/>
            <person name="Borodovsky M."/>
            <person name="Guigo R."/>
            <person name="Alvarado L."/>
            <person name="Berlin A."/>
            <person name="Bochicchio J."/>
            <person name="Borenstein D."/>
            <person name="Chapman S."/>
            <person name="Chen Z."/>
            <person name="Freedman E."/>
            <person name="Gellesch M."/>
            <person name="Goldberg J."/>
            <person name="Griggs A."/>
            <person name="Gujja S."/>
            <person name="Heilman E."/>
            <person name="Heiman D."/>
            <person name="Hepburn T."/>
            <person name="Howarth C."/>
            <person name="Jen D."/>
            <person name="Larson L."/>
            <person name="Mehta T."/>
            <person name="Park D."/>
            <person name="Pearson M."/>
            <person name="Roberts A."/>
            <person name="Saif S."/>
            <person name="Shenoy N."/>
            <person name="Sisk P."/>
            <person name="Stolte C."/>
            <person name="Sykes S."/>
            <person name="Thomson T."/>
            <person name="Walk T."/>
            <person name="White J."/>
            <person name="Yandava C."/>
            <person name="Burger G."/>
            <person name="Gray M.W."/>
            <person name="Holland P.W.H."/>
            <person name="King N."/>
            <person name="Lang F.B.F."/>
            <person name="Roger A.J."/>
            <person name="Ruiz-Trillo I."/>
            <person name="Lander E."/>
            <person name="Nusbaum C."/>
        </authorList>
    </citation>
    <scope>NUCLEOTIDE SEQUENCE [LARGE SCALE GENOMIC DNA]</scope>
    <source>
        <strain evidence="2 3">ATCC 50062</strain>
    </source>
</reference>
<evidence type="ECO:0000313" key="2">
    <source>
        <dbReference type="EMBL" id="KNC55677.1"/>
    </source>
</evidence>
<dbReference type="eggNOG" id="ENOG502SRGX">
    <property type="taxonomic scope" value="Eukaryota"/>
</dbReference>
<proteinExistence type="inferred from homology"/>
<dbReference type="GeneID" id="25561662"/>
<dbReference type="OrthoDB" id="360540at2759"/>
<evidence type="ECO:0000313" key="3">
    <source>
        <dbReference type="Proteomes" id="UP000054408"/>
    </source>
</evidence>
<evidence type="ECO:0008006" key="4">
    <source>
        <dbReference type="Google" id="ProtNLM"/>
    </source>
</evidence>
<dbReference type="RefSeq" id="XP_013761445.1">
    <property type="nucleotide sequence ID" value="XM_013905991.1"/>
</dbReference>
<sequence>MSFASVLSKVSLKKTNADQAIGAGDGGSARLAAAVAAEREAHARLRECDLEAWYARLEGETFKTVFVPLSQDAARALMAGYEAQCGRASLSEEASAELEALTASIAAAMVDLGASNVFAKLSSRSPKDSTLCEARALDAIKAELGDALASGATLDANTVFRSVMAAGIAALRSDSAAQVVASLMSSDRVCADDIPLALEHAHQWSQHVVLREWVSLPPWSELRGFVVDGKLTALSQYFVGVRFDELVAARDAVEALVKAAFDDFAPRLGISSCVLDLAVDLDAGRVYVIELNPFGPPDGLGTGTCLFNLATDADVLFGAAPFEFRIQHEPLASLADLLRDGPLRDWLDDAGVLQALI</sequence>
<dbReference type="GO" id="GO:0005737">
    <property type="term" value="C:cytoplasm"/>
    <property type="evidence" value="ECO:0007669"/>
    <property type="project" value="TreeGrafter"/>
</dbReference>
<comment type="similarity">
    <text evidence="1">Belongs to the CDC123 family.</text>
</comment>
<protein>
    <recommendedName>
        <fullName evidence="4">Cell division cycle protein 123</fullName>
    </recommendedName>
</protein>
<dbReference type="OMA" id="WINLISE"/>
<evidence type="ECO:0000256" key="1">
    <source>
        <dbReference type="ARBA" id="ARBA00011047"/>
    </source>
</evidence>
<name>A0A0L0DU06_THETB</name>
<accession>A0A0L0DU06</accession>
<dbReference type="PANTHER" id="PTHR15323">
    <property type="entry name" value="D123 PROTEIN"/>
    <property type="match status" value="1"/>
</dbReference>
<dbReference type="Proteomes" id="UP000054408">
    <property type="component" value="Unassembled WGS sequence"/>
</dbReference>
<keyword evidence="3" id="KW-1185">Reference proteome</keyword>
<dbReference type="InterPro" id="IPR009772">
    <property type="entry name" value="CDC123"/>
</dbReference>
<gene>
    <name evidence="2" type="ORF">AMSG_01947</name>
</gene>
<dbReference type="Pfam" id="PF07065">
    <property type="entry name" value="D123"/>
    <property type="match status" value="1"/>
</dbReference>